<sequence length="105" mass="11469">MYLGVLLLVVAVALGVWLWPRPEPAVSGYVVEFRLDPPGSRGRVEILEAPPGSTLEKERTIAEVPGPVQFDKAGAYRVRIRVDGREPKEVLLDVPSPGGVTIRLQ</sequence>
<organism evidence="1 2">
    <name type="scientific">Calidithermus terrae</name>
    <dbReference type="NCBI Taxonomy" id="1408545"/>
    <lineage>
        <taxon>Bacteria</taxon>
        <taxon>Thermotogati</taxon>
        <taxon>Deinococcota</taxon>
        <taxon>Deinococci</taxon>
        <taxon>Thermales</taxon>
        <taxon>Thermaceae</taxon>
        <taxon>Calidithermus</taxon>
    </lineage>
</organism>
<dbReference type="Proteomes" id="UP000265715">
    <property type="component" value="Unassembled WGS sequence"/>
</dbReference>
<gene>
    <name evidence="1" type="ORF">Mterra_04128</name>
</gene>
<evidence type="ECO:0000313" key="2">
    <source>
        <dbReference type="Proteomes" id="UP000265715"/>
    </source>
</evidence>
<accession>A0A399DQ27</accession>
<evidence type="ECO:0000313" key="1">
    <source>
        <dbReference type="EMBL" id="RIH74087.1"/>
    </source>
</evidence>
<reference evidence="1 2" key="1">
    <citation type="submission" date="2018-08" db="EMBL/GenBank/DDBJ databases">
        <title>Meiothermus terrae DSM 26712 genome sequencing project.</title>
        <authorList>
            <person name="Da Costa M.S."/>
            <person name="Albuquerque L."/>
            <person name="Raposo P."/>
            <person name="Froufe H.J.C."/>
            <person name="Barroso C.S."/>
            <person name="Egas C."/>
        </authorList>
    </citation>
    <scope>NUCLEOTIDE SEQUENCE [LARGE SCALE GENOMIC DNA]</scope>
    <source>
        <strain evidence="1 2">DSM 26712</strain>
    </source>
</reference>
<dbReference type="EMBL" id="QXDL01000473">
    <property type="protein sequence ID" value="RIH74087.1"/>
    <property type="molecule type" value="Genomic_DNA"/>
</dbReference>
<proteinExistence type="predicted"/>
<comment type="caution">
    <text evidence="1">The sequence shown here is derived from an EMBL/GenBank/DDBJ whole genome shotgun (WGS) entry which is preliminary data.</text>
</comment>
<name>A0A399DQ27_9DEIN</name>
<dbReference type="AlphaFoldDB" id="A0A399DQ27"/>
<protein>
    <submittedName>
        <fullName evidence="1">Uncharacterized protein</fullName>
    </submittedName>
</protein>
<keyword evidence="2" id="KW-1185">Reference proteome</keyword>